<evidence type="ECO:0000313" key="1">
    <source>
        <dbReference type="EMBL" id="MBX38679.1"/>
    </source>
</evidence>
<name>A0A2P2N868_RHIMU</name>
<protein>
    <submittedName>
        <fullName evidence="1">Uncharacterized protein</fullName>
    </submittedName>
</protein>
<sequence>MENGMLPLKAFFERLNAFTFGITLPICC</sequence>
<dbReference type="EMBL" id="GGEC01058195">
    <property type="protein sequence ID" value="MBX38679.1"/>
    <property type="molecule type" value="Transcribed_RNA"/>
</dbReference>
<organism evidence="1">
    <name type="scientific">Rhizophora mucronata</name>
    <name type="common">Asiatic mangrove</name>
    <dbReference type="NCBI Taxonomy" id="61149"/>
    <lineage>
        <taxon>Eukaryota</taxon>
        <taxon>Viridiplantae</taxon>
        <taxon>Streptophyta</taxon>
        <taxon>Embryophyta</taxon>
        <taxon>Tracheophyta</taxon>
        <taxon>Spermatophyta</taxon>
        <taxon>Magnoliopsida</taxon>
        <taxon>eudicotyledons</taxon>
        <taxon>Gunneridae</taxon>
        <taxon>Pentapetalae</taxon>
        <taxon>rosids</taxon>
        <taxon>fabids</taxon>
        <taxon>Malpighiales</taxon>
        <taxon>Rhizophoraceae</taxon>
        <taxon>Rhizophora</taxon>
    </lineage>
</organism>
<dbReference type="AlphaFoldDB" id="A0A2P2N868"/>
<accession>A0A2P2N868</accession>
<proteinExistence type="predicted"/>
<reference evidence="1" key="1">
    <citation type="submission" date="2018-02" db="EMBL/GenBank/DDBJ databases">
        <title>Rhizophora mucronata_Transcriptome.</title>
        <authorList>
            <person name="Meera S.P."/>
            <person name="Sreeshan A."/>
            <person name="Augustine A."/>
        </authorList>
    </citation>
    <scope>NUCLEOTIDE SEQUENCE</scope>
    <source>
        <tissue evidence="1">Leaf</tissue>
    </source>
</reference>